<dbReference type="PANTHER" id="PTHR33643">
    <property type="entry name" value="UREASE ACCESSORY PROTEIN D"/>
    <property type="match status" value="1"/>
</dbReference>
<organism evidence="4 5">
    <name type="scientific">Limosilactobacillus reuteri</name>
    <name type="common">Lactobacillus reuteri</name>
    <dbReference type="NCBI Taxonomy" id="1598"/>
    <lineage>
        <taxon>Bacteria</taxon>
        <taxon>Bacillati</taxon>
        <taxon>Bacillota</taxon>
        <taxon>Bacilli</taxon>
        <taxon>Lactobacillales</taxon>
        <taxon>Lactobacillaceae</taxon>
        <taxon>Limosilactobacillus</taxon>
    </lineage>
</organism>
<dbReference type="Proteomes" id="UP000027731">
    <property type="component" value="Unassembled WGS sequence"/>
</dbReference>
<dbReference type="AlphaFoldDB" id="A0A073JKK3"/>
<dbReference type="InterPro" id="IPR002669">
    <property type="entry name" value="UreD"/>
</dbReference>
<evidence type="ECO:0000256" key="1">
    <source>
        <dbReference type="ARBA" id="ARBA00007177"/>
    </source>
</evidence>
<proteinExistence type="inferred from homology"/>
<evidence type="ECO:0000313" key="5">
    <source>
        <dbReference type="Proteomes" id="UP000027731"/>
    </source>
</evidence>
<evidence type="ECO:0000313" key="4">
    <source>
        <dbReference type="EMBL" id="KEK14511.1"/>
    </source>
</evidence>
<protein>
    <recommendedName>
        <fullName evidence="3">Urease accessory protein UreD</fullName>
    </recommendedName>
</protein>
<dbReference type="RefSeq" id="WP_035169443.1">
    <property type="nucleotide sequence ID" value="NZ_JAJGVU010000200.1"/>
</dbReference>
<dbReference type="EMBL" id="JOSX01000020">
    <property type="protein sequence ID" value="KEK14511.1"/>
    <property type="molecule type" value="Genomic_DNA"/>
</dbReference>
<comment type="subunit">
    <text evidence="3">UreD, UreF and UreG form a complex that acts as a GTP-hydrolysis-dependent molecular chaperone, activating the urease apoprotein by helping to assemble the nickel containing metallocenter of UreC. The UreE protein probably delivers the nickel.</text>
</comment>
<sequence>MKSKDYDGMIDLEFTHTKGRDFAKRTFRKGNSWLSFCQPNKDNIPYYFLITTGGGYVEGEKYHHQITLDDNSHAIVTTQSPTYVYKCENHQMTTQEDDFHLGKNAILEFYQDETIPYKDAYYRQTTTIDMEKGAKLILTDGLSKGWSPDGAPFQYDEVGLQTKINYDGQLVYNDYLLVDPESDPMQEIGYFEGKLNFNSVVIIDENITQKTVEELRKYLEQFDVNIHYGISLLEKDGMVLRLLSDSAFENHKLMWKFISYYREKILHFSELNLRKSEHLEREQA</sequence>
<keyword evidence="2 3" id="KW-0143">Chaperone</keyword>
<accession>A0A073JKK3</accession>
<gene>
    <name evidence="3" type="primary">ureD</name>
    <name evidence="4" type="ORF">LR3_01415</name>
</gene>
<dbReference type="PATRIC" id="fig|1598.90.peg.1622"/>
<dbReference type="GO" id="GO:0005737">
    <property type="term" value="C:cytoplasm"/>
    <property type="evidence" value="ECO:0007669"/>
    <property type="project" value="UniProtKB-SubCell"/>
</dbReference>
<comment type="function">
    <text evidence="3">Required for maturation of urease via the functional incorporation of the urease nickel metallocenter.</text>
</comment>
<keyword evidence="3" id="KW-0996">Nickel insertion</keyword>
<evidence type="ECO:0000256" key="2">
    <source>
        <dbReference type="ARBA" id="ARBA00023186"/>
    </source>
</evidence>
<dbReference type="GO" id="GO:0016151">
    <property type="term" value="F:nickel cation binding"/>
    <property type="evidence" value="ECO:0007669"/>
    <property type="project" value="UniProtKB-UniRule"/>
</dbReference>
<dbReference type="HAMAP" id="MF_01384">
    <property type="entry name" value="UreD"/>
    <property type="match status" value="1"/>
</dbReference>
<reference evidence="4 5" key="1">
    <citation type="submission" date="2014-06" db="EMBL/GenBank/DDBJ databases">
        <title>Genetic determinant of reutericyclin biosynthesis of Lactobacillus reuteri.</title>
        <authorList>
            <person name="Lin X."/>
            <person name="Duar R."/>
            <person name="Walter J."/>
            <person name="Gaenzle M."/>
        </authorList>
    </citation>
    <scope>NUCLEOTIDE SEQUENCE [LARGE SCALE GENOMIC DNA]</scope>
    <source>
        <strain evidence="4 5">LTH2584</strain>
    </source>
</reference>
<name>A0A073JKK3_LIMRT</name>
<evidence type="ECO:0000256" key="3">
    <source>
        <dbReference type="HAMAP-Rule" id="MF_01384"/>
    </source>
</evidence>
<keyword evidence="3" id="KW-0963">Cytoplasm</keyword>
<dbReference type="Pfam" id="PF01774">
    <property type="entry name" value="UreD"/>
    <property type="match status" value="1"/>
</dbReference>
<dbReference type="PANTHER" id="PTHR33643:SF1">
    <property type="entry name" value="UREASE ACCESSORY PROTEIN D"/>
    <property type="match status" value="1"/>
</dbReference>
<comment type="similarity">
    <text evidence="1 3">Belongs to the UreD family.</text>
</comment>
<comment type="caution">
    <text evidence="4">The sequence shown here is derived from an EMBL/GenBank/DDBJ whole genome shotgun (WGS) entry which is preliminary data.</text>
</comment>
<comment type="subcellular location">
    <subcellularLocation>
        <location evidence="3">Cytoplasm</location>
    </subcellularLocation>
</comment>